<dbReference type="AlphaFoldDB" id="A0A7K3TGY9"/>
<dbReference type="OrthoDB" id="3232999at2"/>
<sequence>MDRTNPAYGELIHEITGYIVGYWQDAADGHPYHAMFHPGCTARDMACEYMIERYEDWLEGMSWIDPDRLARYASLGRGNDPVAAAMDACDRMFAVIWPHAEGDDPSYP</sequence>
<evidence type="ECO:0000313" key="2">
    <source>
        <dbReference type="Proteomes" id="UP000469763"/>
    </source>
</evidence>
<dbReference type="Proteomes" id="UP000469763">
    <property type="component" value="Unassembled WGS sequence"/>
</dbReference>
<protein>
    <submittedName>
        <fullName evidence="1">Uncharacterized protein</fullName>
    </submittedName>
</protein>
<name>A0A7K3TGY9_9BIFI</name>
<reference evidence="1 2" key="1">
    <citation type="submission" date="2019-10" db="EMBL/GenBank/DDBJ databases">
        <title>Bifidobacterium from non-human primates.</title>
        <authorList>
            <person name="Modesto M."/>
        </authorList>
    </citation>
    <scope>NUCLEOTIDE SEQUENCE [LARGE SCALE GENOMIC DNA]</scope>
    <source>
        <strain evidence="1 2">TREC</strain>
    </source>
</reference>
<evidence type="ECO:0000313" key="1">
    <source>
        <dbReference type="EMBL" id="NEG78322.1"/>
    </source>
</evidence>
<proteinExistence type="predicted"/>
<gene>
    <name evidence="1" type="ORF">GFD22_04940</name>
</gene>
<accession>A0A7K3TGY9</accession>
<dbReference type="EMBL" id="WHZY01000005">
    <property type="protein sequence ID" value="NEG78322.1"/>
    <property type="molecule type" value="Genomic_DNA"/>
</dbReference>
<dbReference type="RefSeq" id="WP_152349916.1">
    <property type="nucleotide sequence ID" value="NZ_WBSN01000004.1"/>
</dbReference>
<keyword evidence="2" id="KW-1185">Reference proteome</keyword>
<organism evidence="1 2">
    <name type="scientific">Bifidobacterium avesanii</name>
    <dbReference type="NCBI Taxonomy" id="1798157"/>
    <lineage>
        <taxon>Bacteria</taxon>
        <taxon>Bacillati</taxon>
        <taxon>Actinomycetota</taxon>
        <taxon>Actinomycetes</taxon>
        <taxon>Bifidobacteriales</taxon>
        <taxon>Bifidobacteriaceae</taxon>
        <taxon>Bifidobacterium</taxon>
    </lineage>
</organism>
<comment type="caution">
    <text evidence="1">The sequence shown here is derived from an EMBL/GenBank/DDBJ whole genome shotgun (WGS) entry which is preliminary data.</text>
</comment>